<feature type="compositionally biased region" description="Polar residues" evidence="4">
    <location>
        <begin position="2162"/>
        <end position="2177"/>
    </location>
</feature>
<feature type="region of interest" description="Disordered" evidence="4">
    <location>
        <begin position="1328"/>
        <end position="1395"/>
    </location>
</feature>
<dbReference type="PROSITE" id="PS50088">
    <property type="entry name" value="ANK_REPEAT"/>
    <property type="match status" value="4"/>
</dbReference>
<evidence type="ECO:0000313" key="8">
    <source>
        <dbReference type="Proteomes" id="UP000250572"/>
    </source>
</evidence>
<feature type="compositionally biased region" description="Polar residues" evidence="4">
    <location>
        <begin position="1081"/>
        <end position="1090"/>
    </location>
</feature>
<feature type="compositionally biased region" description="Polar residues" evidence="4">
    <location>
        <begin position="579"/>
        <end position="591"/>
    </location>
</feature>
<evidence type="ECO:0000256" key="2">
    <source>
        <dbReference type="PROSITE-ProRule" id="PRU00023"/>
    </source>
</evidence>
<gene>
    <name evidence="7" type="ORF">CCH79_00011730</name>
</gene>
<keyword evidence="1 3" id="KW-0175">Coiled coil</keyword>
<feature type="compositionally biased region" description="Polar residues" evidence="4">
    <location>
        <begin position="316"/>
        <end position="326"/>
    </location>
</feature>
<feature type="compositionally biased region" description="Polar residues" evidence="4">
    <location>
        <begin position="1571"/>
        <end position="1582"/>
    </location>
</feature>
<feature type="repeat" description="ANK" evidence="2">
    <location>
        <begin position="64"/>
        <end position="96"/>
    </location>
</feature>
<feature type="compositionally biased region" description="Basic and acidic residues" evidence="4">
    <location>
        <begin position="900"/>
        <end position="909"/>
    </location>
</feature>
<dbReference type="SUPFAM" id="SSF48403">
    <property type="entry name" value="Ankyrin repeat"/>
    <property type="match status" value="1"/>
</dbReference>
<feature type="compositionally biased region" description="Acidic residues" evidence="4">
    <location>
        <begin position="614"/>
        <end position="623"/>
    </location>
</feature>
<dbReference type="PANTHER" id="PTHR24147:SF53">
    <property type="entry name" value="ANKYRIN REPEAT DOMAIN 26"/>
    <property type="match status" value="1"/>
</dbReference>
<dbReference type="STRING" id="33528.ENSGAFP00000006659"/>
<evidence type="ECO:0000256" key="1">
    <source>
        <dbReference type="ARBA" id="ARBA00023054"/>
    </source>
</evidence>
<dbReference type="InterPro" id="IPR002110">
    <property type="entry name" value="Ankyrin_rpt"/>
</dbReference>
<feature type="compositionally biased region" description="Polar residues" evidence="4">
    <location>
        <begin position="1329"/>
        <end position="1339"/>
    </location>
</feature>
<feature type="compositionally biased region" description="Polar residues" evidence="4">
    <location>
        <begin position="533"/>
        <end position="542"/>
    </location>
</feature>
<feature type="region of interest" description="Disordered" evidence="4">
    <location>
        <begin position="986"/>
        <end position="1039"/>
    </location>
</feature>
<feature type="coiled-coil region" evidence="3">
    <location>
        <begin position="2195"/>
        <end position="2253"/>
    </location>
</feature>
<feature type="repeat" description="ANK" evidence="2">
    <location>
        <begin position="130"/>
        <end position="162"/>
    </location>
</feature>
<proteinExistence type="predicted"/>
<feature type="region of interest" description="Disordered" evidence="4">
    <location>
        <begin position="2155"/>
        <end position="2181"/>
    </location>
</feature>
<dbReference type="PROSITE" id="PS50297">
    <property type="entry name" value="ANK_REP_REGION"/>
    <property type="match status" value="3"/>
</dbReference>
<dbReference type="InterPro" id="IPR039497">
    <property type="entry name" value="CC144C-like_CC_dom"/>
</dbReference>
<feature type="region of interest" description="Disordered" evidence="4">
    <location>
        <begin position="1204"/>
        <end position="1227"/>
    </location>
</feature>
<feature type="compositionally biased region" description="Basic and acidic residues" evidence="4">
    <location>
        <begin position="918"/>
        <end position="938"/>
    </location>
</feature>
<feature type="repeat" description="ANK" evidence="2">
    <location>
        <begin position="163"/>
        <end position="195"/>
    </location>
</feature>
<organism evidence="7 8">
    <name type="scientific">Gambusia affinis</name>
    <name type="common">Western mosquitofish</name>
    <name type="synonym">Heterandria affinis</name>
    <dbReference type="NCBI Taxonomy" id="33528"/>
    <lineage>
        <taxon>Eukaryota</taxon>
        <taxon>Metazoa</taxon>
        <taxon>Chordata</taxon>
        <taxon>Craniata</taxon>
        <taxon>Vertebrata</taxon>
        <taxon>Euteleostomi</taxon>
        <taxon>Actinopterygii</taxon>
        <taxon>Neopterygii</taxon>
        <taxon>Teleostei</taxon>
        <taxon>Neoteleostei</taxon>
        <taxon>Acanthomorphata</taxon>
        <taxon>Ovalentaria</taxon>
        <taxon>Atherinomorphae</taxon>
        <taxon>Cyprinodontiformes</taxon>
        <taxon>Poeciliidae</taxon>
        <taxon>Poeciliinae</taxon>
        <taxon>Gambusia</taxon>
    </lineage>
</organism>
<comment type="caution">
    <text evidence="7">The sequence shown here is derived from an EMBL/GenBank/DDBJ whole genome shotgun (WGS) entry which is preliminary data.</text>
</comment>
<feature type="compositionally biased region" description="Acidic residues" evidence="4">
    <location>
        <begin position="673"/>
        <end position="706"/>
    </location>
</feature>
<feature type="compositionally biased region" description="Polar residues" evidence="4">
    <location>
        <begin position="725"/>
        <end position="734"/>
    </location>
</feature>
<feature type="region of interest" description="Disordered" evidence="4">
    <location>
        <begin position="1563"/>
        <end position="1585"/>
    </location>
</feature>
<feature type="compositionally biased region" description="Basic and acidic residues" evidence="4">
    <location>
        <begin position="877"/>
        <end position="892"/>
    </location>
</feature>
<feature type="compositionally biased region" description="Basic and acidic residues" evidence="4">
    <location>
        <begin position="357"/>
        <end position="378"/>
    </location>
</feature>
<dbReference type="InterPro" id="IPR050657">
    <property type="entry name" value="Ankyrin_repeat_domain"/>
</dbReference>
<feature type="compositionally biased region" description="Basic and acidic residues" evidence="4">
    <location>
        <begin position="1218"/>
        <end position="1227"/>
    </location>
</feature>
<feature type="compositionally biased region" description="Basic and acidic residues" evidence="4">
    <location>
        <begin position="735"/>
        <end position="749"/>
    </location>
</feature>
<dbReference type="Gene3D" id="1.25.40.20">
    <property type="entry name" value="Ankyrin repeat-containing domain"/>
    <property type="match status" value="2"/>
</dbReference>
<feature type="coiled-coil region" evidence="3">
    <location>
        <begin position="2298"/>
        <end position="2328"/>
    </location>
</feature>
<feature type="region of interest" description="Disordered" evidence="4">
    <location>
        <begin position="791"/>
        <end position="973"/>
    </location>
</feature>
<protein>
    <submittedName>
        <fullName evidence="7">Uncharacterized protein</fullName>
    </submittedName>
</protein>
<feature type="domain" description="CCDC144C-like coiled-coil" evidence="6">
    <location>
        <begin position="1487"/>
        <end position="1949"/>
    </location>
</feature>
<name>A0A315VN46_GAMAF</name>
<feature type="region of interest" description="Disordered" evidence="4">
    <location>
        <begin position="1075"/>
        <end position="1186"/>
    </location>
</feature>
<feature type="compositionally biased region" description="Polar residues" evidence="4">
    <location>
        <begin position="379"/>
        <end position="389"/>
    </location>
</feature>
<feature type="compositionally biased region" description="Polar residues" evidence="4">
    <location>
        <begin position="850"/>
        <end position="859"/>
    </location>
</feature>
<evidence type="ECO:0000256" key="3">
    <source>
        <dbReference type="SAM" id="Coils"/>
    </source>
</evidence>
<dbReference type="PANTHER" id="PTHR24147">
    <property type="entry name" value="ANKYRIN REPEAT DOMAIN 36-RELATED"/>
    <property type="match status" value="1"/>
</dbReference>
<feature type="compositionally biased region" description="Polar residues" evidence="4">
    <location>
        <begin position="814"/>
        <end position="832"/>
    </location>
</feature>
<feature type="region of interest" description="Disordered" evidence="4">
    <location>
        <begin position="1793"/>
        <end position="1819"/>
    </location>
</feature>
<accession>A0A315VN46</accession>
<feature type="region of interest" description="Disordered" evidence="4">
    <location>
        <begin position="274"/>
        <end position="344"/>
    </location>
</feature>
<evidence type="ECO:0000259" key="5">
    <source>
        <dbReference type="Pfam" id="PF12001"/>
    </source>
</evidence>
<dbReference type="Pfam" id="PF13637">
    <property type="entry name" value="Ank_4"/>
    <property type="match status" value="1"/>
</dbReference>
<keyword evidence="8" id="KW-1185">Reference proteome</keyword>
<feature type="compositionally biased region" description="Basic and acidic residues" evidence="4">
    <location>
        <begin position="1793"/>
        <end position="1802"/>
    </location>
</feature>
<sequence length="2502" mass="280856">MKKLLSFTKKKKSCGTSDNVSALSDGYDLKDKDLGKIHRAVFQGDLAKLKPLAKKCDINQLDKENRTPLHIACATGHDEVVQFLIDSNAKLNLRDNQNRSALMKAVEGQHERCVAILLENHADPNLADVNGNTALHLAANIPSIPTATRLLQHGAEINAQNKEGFAPLTVAIREDRIEMAEFLLKETADVNCLDHEQRPVLNGKPFANHDYQWSALMLAASSGQHSMVKLLLQFDPDITLQDKKGWTADDYAQKNGHHSCCLLITEYSTKRTRITSASRPGPYKKKKPPSIPFHDPEPRFSLGGPATDKDLEDNSLSESVSRASKSANDEWPSTEDDDDSSAGKFHSFTNHLFVSPERVESKLSDEEESVAREYKRSSDQTFNSNQISTEVPIPPEVAQSPGKVKEVESDRETENDDKDSLSDETSGVDKVWNDSDVEEENEAEGIGGSTLITCPGKLLADVGKNVKSDAEDDTSSSREPVEEGRRKSSWGSSVEGSDDDVPKESEANIEVLQQENDVQPPDMQLEEKEEQPDTSWDSSTQCVLPERVIDGPGLPSSPQAKNKPIVATAVESDWDSSEVDNQNDTGAQSEVASLYLNEADNEMKETHKRSLQEEEKDSIEIESNDPSPVVSGALECEDAKGPILCDDGQPTGSASLKEEKSDSKNEEENSSSWDDDYKEESDESDKEEEEEEAKTDNIQTEDDAEEIPYSYIDGNYEAEDEAKTQGETLVVNKNQSKDVESSEDSDSRHQKLQYDFGSATVQLVDVGDDSAGLCEKSVDEGEARLTLYAPLETESASVDRRESYDEDQRGEVVFSNSPIKDDNTSGQHQLSEVSGEALPQTDIDDVDLSSPDQSENTSLRWHELKSTDEPGIQKQNFTEDEKANDRKGRDEQESSNTENKSQDSGDVHDGVLTVPKVEVGKDKKRDFRLELGLKKGEGDESSWDSESNSELSNVPHKEGANLHSPNKKGAAPVEDSLKENAFYIPSFLRGDGGSRMAEIEPRKNAGMPRGSQAEAGSDSKDNQRKLPKEDNAVQKKKESSIMLSVLSCHKGNVNIMEELGVGDVDDLEVSYVRGADGSDWDSVSTISKRTTPGLKIPSSGLEEFQTYGNSSGGGQKEDCGLPRTSTPKRSGSFGKSLPSTPSSSALLLQPRTTKISFQTPGDEDSDSEIEKTRGSRENSPTGNRRRLPLCLHMPSVLGTDFIFSPGTADESQTTENTHGSDFEEHEGKVRASASLSWTVLSCQLASKTTGAMAAHRKLCVSRDASEASGSEKPGTSVCLSLVQAGRSNQEYQLDTGQRAPVVQSCSGIKQGGEGKLQLELMVHWARQSGGPQASIQGSRPATPEVEESPITDLSEDEDRSTDRRKSKVQSLEDLSVPDDLEDLTQSSDTDDVDSHASGYRNAASFMQKLESFALEPTTMAKIQNIFHEYERSIQKLRSRHGYMSEKVNQLEAERVSLKGLLEEVRDARALLERNQLEVQTELTNIKFQLKQEQENRQNASMMYDTTKDKLKRVEEQHQFEVQDKQKLEEEQHETQKLLAQERTARALQENLLNNHLRKQKEIEAENRKSISRSNEALSQLTEASDRERDLLRQINALQEQLATVKSDFEHCQTDSSLKETTLLEENEALKEQLEDIRQDLKHSNETVTQTVFACNNQLSALKTELVKTTSQLDQERQARETLEAEAESTRSRLAAAVKEIELRLANHADTEKALLREKEENQRQKDRLLNEITTQREAVSNLKQKLAMADANANTMETEIHRVSTQLTEKNLLLDALLKEKDYGTTRAKEMETALQTEKELTSRSVARQEAAEERLAHSQSETMLLRQQLEEAQNQTAAKERAMTEAQQRFSDMLTKLRADCEERVQLLEERNKELASKAAEFRDLNLKLEEEKNQRENTVRQLQQELADSLKKLSMCEASLEVLTRYRNDLEEEKARLLKDIKRLREKLEEIEEKYLQAERQMGSMKIKLDETEKELSATIRKLQEKTAALLASEITTKQLEETLLKLEIENARLEGITKQQADKIEALQRSAEEAVVVRAHLEELVSNLQGSKISLEEQLNKELHKQNMLSNTMQDSQALWEEETKNRSKLGLRLTELEREKGELTNQMEIEKKKAKKIAEQKKAVDTRLDQEMKRNMELQKEMHRQRTLLKSAKKKLQGQESGGNYSSSPQRRQSQADEWMNDKVEDLQTELEKETSRRYTLEQVNEELQDQLASLKGTGRNNGELERSKRHLENEVRELRRQLENIQPDQSVLDQYRREAEEKAHQEMQQKLDQVNLFLQSQAASQEALDEIKAANEANLRSQLEQKIRELEGELNRARNIQQETFSQKETTRSELERYRHLYNEEMRLRMSLAAKLERANSRLSEANSKLLSERSRSLMMGNITSGSLMAPSLDMNALATPANPGTSVGALNRNMSVGYPLPSTESDGQNQRVEDYLAKMQRELDKNISKELRQATAELDAAPARLSPVGSASRVELDPLSWATQQYLEVLKKNRRI</sequence>
<feature type="compositionally biased region" description="Basic and acidic residues" evidence="4">
    <location>
        <begin position="797"/>
        <end position="810"/>
    </location>
</feature>
<feature type="compositionally biased region" description="Low complexity" evidence="4">
    <location>
        <begin position="1136"/>
        <end position="1150"/>
    </location>
</feature>
<feature type="compositionally biased region" description="Basic and acidic residues" evidence="4">
    <location>
        <begin position="601"/>
        <end position="613"/>
    </location>
</feature>
<feature type="coiled-coil region" evidence="3">
    <location>
        <begin position="2354"/>
        <end position="2381"/>
    </location>
</feature>
<feature type="compositionally biased region" description="Acidic residues" evidence="4">
    <location>
        <begin position="1344"/>
        <end position="1359"/>
    </location>
</feature>
<reference evidence="7 8" key="1">
    <citation type="journal article" date="2018" name="G3 (Bethesda)">
        <title>A High-Quality Reference Genome for the Invasive Mosquitofish Gambusia affinis Using a Chicago Library.</title>
        <authorList>
            <person name="Hoffberg S.L."/>
            <person name="Troendle N.J."/>
            <person name="Glenn T.C."/>
            <person name="Mahmud O."/>
            <person name="Louha S."/>
            <person name="Chalopin D."/>
            <person name="Bennetzen J.L."/>
            <person name="Mauricio R."/>
        </authorList>
    </citation>
    <scope>NUCLEOTIDE SEQUENCE [LARGE SCALE GENOMIC DNA]</scope>
    <source>
        <strain evidence="7">NE01/NJP1002.9</strain>
        <tissue evidence="7">Muscle</tissue>
    </source>
</reference>
<keyword evidence="2" id="KW-0040">ANK repeat</keyword>
<dbReference type="Pfam" id="PF12796">
    <property type="entry name" value="Ank_2"/>
    <property type="match status" value="2"/>
</dbReference>
<feature type="compositionally biased region" description="Basic and acidic residues" evidence="4">
    <location>
        <begin position="464"/>
        <end position="486"/>
    </location>
</feature>
<feature type="compositionally biased region" description="Low complexity" evidence="4">
    <location>
        <begin position="944"/>
        <end position="953"/>
    </location>
</feature>
<dbReference type="Pfam" id="PF12001">
    <property type="entry name" value="DUF3496"/>
    <property type="match status" value="1"/>
</dbReference>
<dbReference type="InterPro" id="IPR021885">
    <property type="entry name" value="DUF3496"/>
</dbReference>
<dbReference type="InterPro" id="IPR036770">
    <property type="entry name" value="Ankyrin_rpt-contain_sf"/>
</dbReference>
<evidence type="ECO:0000256" key="4">
    <source>
        <dbReference type="SAM" id="MobiDB-lite"/>
    </source>
</evidence>
<dbReference type="SMART" id="SM00248">
    <property type="entry name" value="ANK"/>
    <property type="match status" value="5"/>
</dbReference>
<feature type="compositionally biased region" description="Basic and acidic residues" evidence="4">
    <location>
        <begin position="1017"/>
        <end position="1039"/>
    </location>
</feature>
<feature type="compositionally biased region" description="Basic and acidic residues" evidence="4">
    <location>
        <begin position="403"/>
        <end position="412"/>
    </location>
</feature>
<feature type="compositionally biased region" description="Basic and acidic residues" evidence="4">
    <location>
        <begin position="656"/>
        <end position="667"/>
    </location>
</feature>
<dbReference type="Pfam" id="PF14915">
    <property type="entry name" value="CCDC144C"/>
    <property type="match status" value="1"/>
</dbReference>
<dbReference type="Proteomes" id="UP000250572">
    <property type="component" value="Unassembled WGS sequence"/>
</dbReference>
<evidence type="ECO:0000313" key="7">
    <source>
        <dbReference type="EMBL" id="PWA24463.1"/>
    </source>
</evidence>
<feature type="repeat" description="ANK" evidence="2">
    <location>
        <begin position="211"/>
        <end position="243"/>
    </location>
</feature>
<feature type="region of interest" description="Disordered" evidence="4">
    <location>
        <begin position="357"/>
        <end position="753"/>
    </location>
</feature>
<evidence type="ECO:0000259" key="6">
    <source>
        <dbReference type="Pfam" id="PF14915"/>
    </source>
</evidence>
<feature type="domain" description="DUF3496" evidence="5">
    <location>
        <begin position="2305"/>
        <end position="2385"/>
    </location>
</feature>
<dbReference type="EMBL" id="NHOQ01001423">
    <property type="protein sequence ID" value="PWA24463.1"/>
    <property type="molecule type" value="Genomic_DNA"/>
</dbReference>